<keyword evidence="2" id="KW-1185">Reference proteome</keyword>
<dbReference type="AlphaFoldDB" id="A0A5B7FHM0"/>
<name>A0A5B7FHM0_PORTR</name>
<dbReference type="EMBL" id="VSRR010007372">
    <property type="protein sequence ID" value="MPC46771.1"/>
    <property type="molecule type" value="Genomic_DNA"/>
</dbReference>
<proteinExistence type="predicted"/>
<accession>A0A5B7FHM0</accession>
<evidence type="ECO:0000313" key="2">
    <source>
        <dbReference type="Proteomes" id="UP000324222"/>
    </source>
</evidence>
<dbReference type="Proteomes" id="UP000324222">
    <property type="component" value="Unassembled WGS sequence"/>
</dbReference>
<evidence type="ECO:0000313" key="1">
    <source>
        <dbReference type="EMBL" id="MPC46771.1"/>
    </source>
</evidence>
<protein>
    <submittedName>
        <fullName evidence="1">Uncharacterized protein</fullName>
    </submittedName>
</protein>
<gene>
    <name evidence="1" type="ORF">E2C01_040497</name>
</gene>
<reference evidence="1 2" key="1">
    <citation type="submission" date="2019-05" db="EMBL/GenBank/DDBJ databases">
        <title>Another draft genome of Portunus trituberculatus and its Hox gene families provides insights of decapod evolution.</title>
        <authorList>
            <person name="Jeong J.-H."/>
            <person name="Song I."/>
            <person name="Kim S."/>
            <person name="Choi T."/>
            <person name="Kim D."/>
            <person name="Ryu S."/>
            <person name="Kim W."/>
        </authorList>
    </citation>
    <scope>NUCLEOTIDE SEQUENCE [LARGE SCALE GENOMIC DNA]</scope>
    <source>
        <tissue evidence="1">Muscle</tissue>
    </source>
</reference>
<comment type="caution">
    <text evidence="1">The sequence shown here is derived from an EMBL/GenBank/DDBJ whole genome shotgun (WGS) entry which is preliminary data.</text>
</comment>
<organism evidence="1 2">
    <name type="scientific">Portunus trituberculatus</name>
    <name type="common">Swimming crab</name>
    <name type="synonym">Neptunus trituberculatus</name>
    <dbReference type="NCBI Taxonomy" id="210409"/>
    <lineage>
        <taxon>Eukaryota</taxon>
        <taxon>Metazoa</taxon>
        <taxon>Ecdysozoa</taxon>
        <taxon>Arthropoda</taxon>
        <taxon>Crustacea</taxon>
        <taxon>Multicrustacea</taxon>
        <taxon>Malacostraca</taxon>
        <taxon>Eumalacostraca</taxon>
        <taxon>Eucarida</taxon>
        <taxon>Decapoda</taxon>
        <taxon>Pleocyemata</taxon>
        <taxon>Brachyura</taxon>
        <taxon>Eubrachyura</taxon>
        <taxon>Portunoidea</taxon>
        <taxon>Portunidae</taxon>
        <taxon>Portuninae</taxon>
        <taxon>Portunus</taxon>
    </lineage>
</organism>
<sequence length="61" mass="6994">MYNEPRRKSLPNRESDRGFVYHSLDSIGTPLQSASWEDFQEQACGLAKHSSLRDNEPLQSL</sequence>